<comment type="catalytic activity">
    <reaction evidence="7">
        <text>(R)-S-lactoylglutathione = methylglyoxal + glutathione</text>
        <dbReference type="Rhea" id="RHEA:19069"/>
        <dbReference type="ChEBI" id="CHEBI:17158"/>
        <dbReference type="ChEBI" id="CHEBI:57474"/>
        <dbReference type="ChEBI" id="CHEBI:57925"/>
        <dbReference type="EC" id="4.4.1.5"/>
    </reaction>
</comment>
<feature type="binding site" evidence="9">
    <location>
        <position position="98"/>
    </location>
    <ligand>
        <name>Zn(2+)</name>
        <dbReference type="ChEBI" id="CHEBI:29105"/>
        <note>ligand shared between dimeric partners</note>
    </ligand>
</feature>
<proteinExistence type="predicted"/>
<dbReference type="InterPro" id="IPR029068">
    <property type="entry name" value="Glyas_Bleomycin-R_OHBP_Dase"/>
</dbReference>
<feature type="binding site" evidence="9">
    <location>
        <position position="146"/>
    </location>
    <ligand>
        <name>Zn(2+)</name>
        <dbReference type="ChEBI" id="CHEBI:29105"/>
        <note>ligand shared between dimeric partners</note>
    </ligand>
</feature>
<protein>
    <recommendedName>
        <fullName evidence="4">Aldoketomutase</fullName>
    </recommendedName>
    <alternativeName>
        <fullName evidence="3">Glyoxalase I</fullName>
    </alternativeName>
    <alternativeName>
        <fullName evidence="2">Ketone-aldehyde mutase</fullName>
    </alternativeName>
    <alternativeName>
        <fullName evidence="5">Methylglyoxalase</fullName>
    </alternativeName>
    <alternativeName>
        <fullName evidence="6">S-D-lactoylglutathione methylglyoxal lyase</fullName>
    </alternativeName>
</protein>
<evidence type="ECO:0000256" key="5">
    <source>
        <dbReference type="ARBA" id="ARBA00032460"/>
    </source>
</evidence>
<dbReference type="InterPro" id="IPR004360">
    <property type="entry name" value="Glyas_Fos-R_dOase_dom"/>
</dbReference>
<comment type="cofactor">
    <cofactor evidence="9">
        <name>Zn(2+)</name>
        <dbReference type="ChEBI" id="CHEBI:29105"/>
    </cofactor>
    <text evidence="9">Binds 1 zinc ion per subunit. In the homodimer, two zinc ions are bound between subunits.</text>
</comment>
<dbReference type="PANTHER" id="PTHR46036">
    <property type="entry name" value="LACTOYLGLUTATHIONE LYASE"/>
    <property type="match status" value="1"/>
</dbReference>
<evidence type="ECO:0000256" key="7">
    <source>
        <dbReference type="ARBA" id="ARBA00048273"/>
    </source>
</evidence>
<keyword evidence="9" id="KW-0479">Metal-binding</keyword>
<organism evidence="11 12">
    <name type="scientific">Trinickia violacea</name>
    <dbReference type="NCBI Taxonomy" id="2571746"/>
    <lineage>
        <taxon>Bacteria</taxon>
        <taxon>Pseudomonadati</taxon>
        <taxon>Pseudomonadota</taxon>
        <taxon>Betaproteobacteria</taxon>
        <taxon>Burkholderiales</taxon>
        <taxon>Burkholderiaceae</taxon>
        <taxon>Trinickia</taxon>
    </lineage>
</organism>
<evidence type="ECO:0000256" key="3">
    <source>
        <dbReference type="ARBA" id="ARBA00030537"/>
    </source>
</evidence>
<dbReference type="InterPro" id="IPR004361">
    <property type="entry name" value="Glyoxalase_1"/>
</dbReference>
<keyword evidence="12" id="KW-1185">Reference proteome</keyword>
<comment type="cofactor">
    <cofactor evidence="1">
        <name>Ni(2+)</name>
        <dbReference type="ChEBI" id="CHEBI:49786"/>
    </cofactor>
</comment>
<feature type="binding site" evidence="9">
    <location>
        <position position="79"/>
    </location>
    <ligand>
        <name>Zn(2+)</name>
        <dbReference type="ChEBI" id="CHEBI:29105"/>
        <note>ligand shared between dimeric partners</note>
    </ligand>
</feature>
<evidence type="ECO:0000256" key="4">
    <source>
        <dbReference type="ARBA" id="ARBA00030892"/>
    </source>
</evidence>
<evidence type="ECO:0000256" key="8">
    <source>
        <dbReference type="PIRSR" id="PIRSR604361-1"/>
    </source>
</evidence>
<evidence type="ECO:0000256" key="6">
    <source>
        <dbReference type="ARBA" id="ARBA00033298"/>
    </source>
</evidence>
<dbReference type="Gene3D" id="3.10.180.10">
    <property type="entry name" value="2,3-Dihydroxybiphenyl 1,2-Dioxygenase, domain 1"/>
    <property type="match status" value="1"/>
</dbReference>
<dbReference type="NCBIfam" id="TIGR00068">
    <property type="entry name" value="glyox_I"/>
    <property type="match status" value="1"/>
</dbReference>
<dbReference type="Proteomes" id="UP000298656">
    <property type="component" value="Chromosome 1"/>
</dbReference>
<dbReference type="PANTHER" id="PTHR46036:SF5">
    <property type="entry name" value="LACTOYLGLUTATHIONE LYASE"/>
    <property type="match status" value="1"/>
</dbReference>
<dbReference type="KEGG" id="tvl:FAZ95_15170"/>
<reference evidence="11 12" key="1">
    <citation type="submission" date="2019-05" db="EMBL/GenBank/DDBJ databases">
        <title>Burkholderia sp. DHOD12, isolated from subtropical forest soil.</title>
        <authorList>
            <person name="Gao Z.-H."/>
            <person name="Qiu L.-H."/>
        </authorList>
    </citation>
    <scope>NUCLEOTIDE SEQUENCE [LARGE SCALE GENOMIC DNA]</scope>
    <source>
        <strain evidence="11 12">DHOD12</strain>
    </source>
</reference>
<gene>
    <name evidence="11" type="primary">gloA</name>
    <name evidence="11" type="ORF">FAZ95_15170</name>
</gene>
<dbReference type="GO" id="GO:0046872">
    <property type="term" value="F:metal ion binding"/>
    <property type="evidence" value="ECO:0007669"/>
    <property type="project" value="UniProtKB-KW"/>
</dbReference>
<evidence type="ECO:0000313" key="11">
    <source>
        <dbReference type="EMBL" id="QCP50390.1"/>
    </source>
</evidence>
<evidence type="ECO:0000259" key="10">
    <source>
        <dbReference type="PROSITE" id="PS51819"/>
    </source>
</evidence>
<sequence length="153" mass="17414">MSENGEQAKLDESLWIWGMHETEPRILHSMVRVRDLDRSLKFYCDGLGMRVMNRFDSEKGRFSLLFISYTEFAAGPAIELTYNWDVVEDYSHGSGFGHIAIGVPDIHAMCDRLEQFGGNVSLRPKTMVEGAPELAFVKDPDGYAIELIQTRHE</sequence>
<dbReference type="OrthoDB" id="9789841at2"/>
<dbReference type="InterPro" id="IPR037523">
    <property type="entry name" value="VOC_core"/>
</dbReference>
<evidence type="ECO:0000256" key="9">
    <source>
        <dbReference type="PIRSR" id="PIRSR604361-3"/>
    </source>
</evidence>
<keyword evidence="9" id="KW-0862">Zinc</keyword>
<dbReference type="GO" id="GO:0019243">
    <property type="term" value="P:methylglyoxal catabolic process to D-lactate via S-lactoyl-glutathione"/>
    <property type="evidence" value="ECO:0007669"/>
    <property type="project" value="TreeGrafter"/>
</dbReference>
<dbReference type="PROSITE" id="PS51819">
    <property type="entry name" value="VOC"/>
    <property type="match status" value="1"/>
</dbReference>
<dbReference type="Pfam" id="PF00903">
    <property type="entry name" value="Glyoxalase"/>
    <property type="match status" value="1"/>
</dbReference>
<dbReference type="GO" id="GO:0004462">
    <property type="term" value="F:lactoylglutathione lyase activity"/>
    <property type="evidence" value="ECO:0007669"/>
    <property type="project" value="UniProtKB-EC"/>
</dbReference>
<dbReference type="EMBL" id="CP040077">
    <property type="protein sequence ID" value="QCP50390.1"/>
    <property type="molecule type" value="Genomic_DNA"/>
</dbReference>
<evidence type="ECO:0000313" key="12">
    <source>
        <dbReference type="Proteomes" id="UP000298656"/>
    </source>
</evidence>
<accession>A0A4V1EHI5</accession>
<feature type="active site" description="Proton donor/acceptor" evidence="8">
    <location>
        <position position="146"/>
    </location>
</feature>
<feature type="domain" description="VOC" evidence="10">
    <location>
        <begin position="25"/>
        <end position="150"/>
    </location>
</feature>
<evidence type="ECO:0000256" key="1">
    <source>
        <dbReference type="ARBA" id="ARBA00001967"/>
    </source>
</evidence>
<evidence type="ECO:0000256" key="2">
    <source>
        <dbReference type="ARBA" id="ARBA00030291"/>
    </source>
</evidence>
<name>A0A4V1EHI5_9BURK</name>
<dbReference type="RefSeq" id="WP_137333208.1">
    <property type="nucleotide sequence ID" value="NZ_CP040077.1"/>
</dbReference>
<keyword evidence="11" id="KW-0456">Lyase</keyword>
<dbReference type="GO" id="GO:0005737">
    <property type="term" value="C:cytoplasm"/>
    <property type="evidence" value="ECO:0007669"/>
    <property type="project" value="TreeGrafter"/>
</dbReference>
<dbReference type="SUPFAM" id="SSF54593">
    <property type="entry name" value="Glyoxalase/Bleomycin resistance protein/Dihydroxybiphenyl dioxygenase"/>
    <property type="match status" value="1"/>
</dbReference>
<dbReference type="AlphaFoldDB" id="A0A4V1EHI5"/>